<evidence type="ECO:0000259" key="1">
    <source>
        <dbReference type="Pfam" id="PF22691"/>
    </source>
</evidence>
<dbReference type="HOGENOM" id="CLU_035425_2_1_7"/>
<dbReference type="InterPro" id="IPR016039">
    <property type="entry name" value="Thiolase-like"/>
</dbReference>
<sequence>MADLFDRQRLGPLKDTVAIVGVGETDYGADYRGADGKAAQKGETRYDSYTLASRALKRALDDAGLKKDDIDGLCTGPTLSSERACELWGMNPRWSGSGDAAQCIIEATMAINCGLCNTVALVYGNAQRSMDTAYGGAWVTGGGITSYFYYAPWGLTSQGALYALFFQRHKLLYGTTEEQLGAIAVAFRKHACLNPNAVMYGRPLTIDDYMNARYVAEPLRLFDYCLINDGGVAIIVRRADMAQDLKQTPVMVSGIGWSEENVDAMQLRPRLKDFYHTAHHGVAAQVYPMAEVTPKDVDVFATYDSFSVHLLASLEGFGFCQEGEGGAFVQDGRIEIGGELPCNTSGGMLSESYMQSWNHQPELVRQLRGGLGERQVQGAEVAQYVHDVAGKCKSIIYTKGG</sequence>
<dbReference type="PATRIC" id="fig|1429438.4.peg.6778"/>
<evidence type="ECO:0000313" key="2">
    <source>
        <dbReference type="EMBL" id="ETW94157.1"/>
    </source>
</evidence>
<dbReference type="Gene3D" id="3.40.47.10">
    <property type="match status" value="1"/>
</dbReference>
<dbReference type="EMBL" id="AZHW01001110">
    <property type="protein sequence ID" value="ETW94157.1"/>
    <property type="molecule type" value="Genomic_DNA"/>
</dbReference>
<organism evidence="2 3">
    <name type="scientific">Entotheonella factor</name>
    <dbReference type="NCBI Taxonomy" id="1429438"/>
    <lineage>
        <taxon>Bacteria</taxon>
        <taxon>Pseudomonadati</taxon>
        <taxon>Nitrospinota/Tectimicrobiota group</taxon>
        <taxon>Candidatus Tectimicrobiota</taxon>
        <taxon>Candidatus Entotheonellia</taxon>
        <taxon>Candidatus Entotheonellales</taxon>
        <taxon>Candidatus Entotheonellaceae</taxon>
        <taxon>Candidatus Entotheonella</taxon>
    </lineage>
</organism>
<comment type="caution">
    <text evidence="2">The sequence shown here is derived from an EMBL/GenBank/DDBJ whole genome shotgun (WGS) entry which is preliminary data.</text>
</comment>
<dbReference type="GO" id="GO:0003988">
    <property type="term" value="F:acetyl-CoA C-acyltransferase activity"/>
    <property type="evidence" value="ECO:0007669"/>
    <property type="project" value="UniProtKB-ARBA"/>
</dbReference>
<dbReference type="PANTHER" id="PTHR42870">
    <property type="entry name" value="ACETYL-COA C-ACETYLTRANSFERASE"/>
    <property type="match status" value="1"/>
</dbReference>
<protein>
    <recommendedName>
        <fullName evidence="1">Thiolase C-terminal domain-containing protein</fullName>
    </recommendedName>
</protein>
<dbReference type="Pfam" id="PF22691">
    <property type="entry name" value="Thiolase_C_1"/>
    <property type="match status" value="1"/>
</dbReference>
<name>W4L7Z2_ENTF1</name>
<dbReference type="Proteomes" id="UP000019141">
    <property type="component" value="Unassembled WGS sequence"/>
</dbReference>
<evidence type="ECO:0000313" key="3">
    <source>
        <dbReference type="Proteomes" id="UP000019141"/>
    </source>
</evidence>
<proteinExistence type="predicted"/>
<dbReference type="SUPFAM" id="SSF53901">
    <property type="entry name" value="Thiolase-like"/>
    <property type="match status" value="2"/>
</dbReference>
<dbReference type="AlphaFoldDB" id="W4L7Z2"/>
<accession>W4L7Z2</accession>
<dbReference type="CDD" id="cd00829">
    <property type="entry name" value="SCP-x_thiolase"/>
    <property type="match status" value="1"/>
</dbReference>
<dbReference type="PIRSF" id="PIRSF000429">
    <property type="entry name" value="Ac-CoA_Ac_transf"/>
    <property type="match status" value="1"/>
</dbReference>
<feature type="domain" description="Thiolase C-terminal" evidence="1">
    <location>
        <begin position="271"/>
        <end position="390"/>
    </location>
</feature>
<keyword evidence="3" id="KW-1185">Reference proteome</keyword>
<dbReference type="InterPro" id="IPR055140">
    <property type="entry name" value="Thiolase_C_2"/>
</dbReference>
<reference evidence="2 3" key="1">
    <citation type="journal article" date="2014" name="Nature">
        <title>An environmental bacterial taxon with a large and distinct metabolic repertoire.</title>
        <authorList>
            <person name="Wilson M.C."/>
            <person name="Mori T."/>
            <person name="Ruckert C."/>
            <person name="Uria A.R."/>
            <person name="Helf M.J."/>
            <person name="Takada K."/>
            <person name="Gernert C."/>
            <person name="Steffens U.A."/>
            <person name="Heycke N."/>
            <person name="Schmitt S."/>
            <person name="Rinke C."/>
            <person name="Helfrich E.J."/>
            <person name="Brachmann A.O."/>
            <person name="Gurgui C."/>
            <person name="Wakimoto T."/>
            <person name="Kracht M."/>
            <person name="Crusemann M."/>
            <person name="Hentschel U."/>
            <person name="Abe I."/>
            <person name="Matsunaga S."/>
            <person name="Kalinowski J."/>
            <person name="Takeyama H."/>
            <person name="Piel J."/>
        </authorList>
    </citation>
    <scope>NUCLEOTIDE SEQUENCE [LARGE SCALE GENOMIC DNA]</scope>
    <source>
        <strain evidence="3">TSY1</strain>
    </source>
</reference>
<dbReference type="PANTHER" id="PTHR42870:SF1">
    <property type="entry name" value="NON-SPECIFIC LIPID-TRANSFER PROTEIN-LIKE 2"/>
    <property type="match status" value="1"/>
</dbReference>
<gene>
    <name evidence="2" type="ORF">ETSY1_36055</name>
</gene>
<dbReference type="InterPro" id="IPR002155">
    <property type="entry name" value="Thiolase"/>
</dbReference>